<protein>
    <submittedName>
        <fullName evidence="2">Uncharacterized protein</fullName>
    </submittedName>
</protein>
<comment type="caution">
    <text evidence="2">The sequence shown here is derived from an EMBL/GenBank/DDBJ whole genome shotgun (WGS) entry which is preliminary data.</text>
</comment>
<feature type="region of interest" description="Disordered" evidence="1">
    <location>
        <begin position="32"/>
        <end position="81"/>
    </location>
</feature>
<dbReference type="Proteomes" id="UP001408789">
    <property type="component" value="Unassembled WGS sequence"/>
</dbReference>
<keyword evidence="3" id="KW-1185">Reference proteome</keyword>
<evidence type="ECO:0000256" key="1">
    <source>
        <dbReference type="SAM" id="MobiDB-lite"/>
    </source>
</evidence>
<evidence type="ECO:0000313" key="2">
    <source>
        <dbReference type="EMBL" id="KAK9072092.1"/>
    </source>
</evidence>
<feature type="compositionally biased region" description="Basic and acidic residues" evidence="1">
    <location>
        <begin position="32"/>
        <end position="43"/>
    </location>
</feature>
<proteinExistence type="predicted"/>
<dbReference type="EMBL" id="JBCNJP010000010">
    <property type="protein sequence ID" value="KAK9072092.1"/>
    <property type="molecule type" value="Genomic_DNA"/>
</dbReference>
<evidence type="ECO:0000313" key="3">
    <source>
        <dbReference type="Proteomes" id="UP001408789"/>
    </source>
</evidence>
<dbReference type="AlphaFoldDB" id="A0AAP0DG97"/>
<feature type="compositionally biased region" description="Polar residues" evidence="1">
    <location>
        <begin position="72"/>
        <end position="81"/>
    </location>
</feature>
<reference evidence="2 3" key="1">
    <citation type="submission" date="2024-04" db="EMBL/GenBank/DDBJ databases">
        <title>The reference genome of an endangered Asteraceae, Deinandra increscens subsp. villosa, native to the Central Coast of California.</title>
        <authorList>
            <person name="Guilliams M."/>
            <person name="Hasenstab-Lehman K."/>
            <person name="Meyer R."/>
            <person name="Mcevoy S."/>
        </authorList>
    </citation>
    <scope>NUCLEOTIDE SEQUENCE [LARGE SCALE GENOMIC DNA]</scope>
    <source>
        <tissue evidence="2">Leaf</tissue>
    </source>
</reference>
<name>A0AAP0DG97_9ASTR</name>
<sequence>MKNIALDWGPGDVTLLIHEGVKAEEEFEKSVKLQEAASEHDGSSPKAIAGDYDELLSSRSYNEHGGLGGVTRDQSPDTAQG</sequence>
<organism evidence="2 3">
    <name type="scientific">Deinandra increscens subsp. villosa</name>
    <dbReference type="NCBI Taxonomy" id="3103831"/>
    <lineage>
        <taxon>Eukaryota</taxon>
        <taxon>Viridiplantae</taxon>
        <taxon>Streptophyta</taxon>
        <taxon>Embryophyta</taxon>
        <taxon>Tracheophyta</taxon>
        <taxon>Spermatophyta</taxon>
        <taxon>Magnoliopsida</taxon>
        <taxon>eudicotyledons</taxon>
        <taxon>Gunneridae</taxon>
        <taxon>Pentapetalae</taxon>
        <taxon>asterids</taxon>
        <taxon>campanulids</taxon>
        <taxon>Asterales</taxon>
        <taxon>Asteraceae</taxon>
        <taxon>Asteroideae</taxon>
        <taxon>Heliantheae alliance</taxon>
        <taxon>Madieae</taxon>
        <taxon>Madiinae</taxon>
        <taxon>Deinandra</taxon>
    </lineage>
</organism>
<accession>A0AAP0DG97</accession>
<gene>
    <name evidence="2" type="ORF">SSX86_008524</name>
</gene>